<organism evidence="2 3">
    <name type="scientific">Thermomonospora echinospora</name>
    <dbReference type="NCBI Taxonomy" id="1992"/>
    <lineage>
        <taxon>Bacteria</taxon>
        <taxon>Bacillati</taxon>
        <taxon>Actinomycetota</taxon>
        <taxon>Actinomycetes</taxon>
        <taxon>Streptosporangiales</taxon>
        <taxon>Thermomonosporaceae</taxon>
        <taxon>Thermomonospora</taxon>
    </lineage>
</organism>
<reference evidence="3" key="1">
    <citation type="submission" date="2016-10" db="EMBL/GenBank/DDBJ databases">
        <authorList>
            <person name="Varghese N."/>
            <person name="Submissions S."/>
        </authorList>
    </citation>
    <scope>NUCLEOTIDE SEQUENCE [LARGE SCALE GENOMIC DNA]</scope>
    <source>
        <strain evidence="3">DSM 43163</strain>
    </source>
</reference>
<sequence>MTSADQILAAAGADQQLAALHAQPWDDPVPLGARRRTLPTFPTDALPGWVGAMVAAVAEETQTPPDLAACVALAALSTAAGGRALVNVRGSWTEPVNIFTVVAMPPGSRKSPVFRAMTQPLLAAEKDLIERVKPHIIEAELTLRVARAAAEKTAAVASNSSKPGGDPDKLAEATDAAMVAESITVPTQPKLVVDDVTPETATSLLAAQGGRLAVLSAEGEIFNIMAGRYSSTPNLGVFLKGHAGDMLRVDRQGRPAEHIDRPALTLGIAVQPEVLAELARTPGFRGKGLLARILYAIPDSNIGYREAEPDPVPDRITETYTANLARLVSVMHDWDDPARLLLAPDARPVFLAHRQRTEERLRPNIGDLAHIADWGSKYDGAVARIAGLLHLAQHIEDGYRHPISADTINAAITIGEYYAQHALAVFDAMGADPDLEAARTIHAWMEKHRPEQFTVRQLFNGIRSATYRKVADLRPGLELLEEHGWIRRQPAPERKGPGRPPSPTYTVHPYLLAGAQPPSTPPAGQ</sequence>
<gene>
    <name evidence="2" type="ORF">SAMN04489712_12810</name>
</gene>
<evidence type="ECO:0000256" key="1">
    <source>
        <dbReference type="SAM" id="MobiDB-lite"/>
    </source>
</evidence>
<dbReference type="RefSeq" id="WP_103944140.1">
    <property type="nucleotide sequence ID" value="NZ_FNVO01000028.1"/>
</dbReference>
<dbReference type="Proteomes" id="UP000236723">
    <property type="component" value="Unassembled WGS sequence"/>
</dbReference>
<dbReference type="EMBL" id="FNVO01000028">
    <property type="protein sequence ID" value="SEG90996.1"/>
    <property type="molecule type" value="Genomic_DNA"/>
</dbReference>
<dbReference type="AlphaFoldDB" id="A0A1H6E1W7"/>
<feature type="region of interest" description="Disordered" evidence="1">
    <location>
        <begin position="488"/>
        <end position="525"/>
    </location>
</feature>
<accession>A0A1H6E1W7</accession>
<proteinExistence type="predicted"/>
<keyword evidence="3" id="KW-1185">Reference proteome</keyword>
<evidence type="ECO:0000313" key="2">
    <source>
        <dbReference type="EMBL" id="SEG90996.1"/>
    </source>
</evidence>
<protein>
    <recommendedName>
        <fullName evidence="4">DUF3987 domain-containing protein</fullName>
    </recommendedName>
</protein>
<evidence type="ECO:0000313" key="3">
    <source>
        <dbReference type="Proteomes" id="UP000236723"/>
    </source>
</evidence>
<dbReference type="Pfam" id="PF13148">
    <property type="entry name" value="DUF3987"/>
    <property type="match status" value="1"/>
</dbReference>
<name>A0A1H6E1W7_9ACTN</name>
<dbReference type="InterPro" id="IPR025048">
    <property type="entry name" value="DUF3987"/>
</dbReference>
<dbReference type="OrthoDB" id="5150132at2"/>
<evidence type="ECO:0008006" key="4">
    <source>
        <dbReference type="Google" id="ProtNLM"/>
    </source>
</evidence>